<evidence type="ECO:0000313" key="3">
    <source>
        <dbReference type="Proteomes" id="UP001157126"/>
    </source>
</evidence>
<feature type="transmembrane region" description="Helical" evidence="1">
    <location>
        <begin position="153"/>
        <end position="176"/>
    </location>
</feature>
<keyword evidence="1" id="KW-1133">Transmembrane helix</keyword>
<feature type="transmembrane region" description="Helical" evidence="1">
    <location>
        <begin position="214"/>
        <end position="233"/>
    </location>
</feature>
<proteinExistence type="predicted"/>
<keyword evidence="1" id="KW-0812">Transmembrane</keyword>
<evidence type="ECO:0008006" key="4">
    <source>
        <dbReference type="Google" id="ProtNLM"/>
    </source>
</evidence>
<reference evidence="3" key="1">
    <citation type="journal article" date="2019" name="Int. J. Syst. Evol. Microbiol.">
        <title>The Global Catalogue of Microorganisms (GCM) 10K type strain sequencing project: providing services to taxonomists for standard genome sequencing and annotation.</title>
        <authorList>
            <consortium name="The Broad Institute Genomics Platform"/>
            <consortium name="The Broad Institute Genome Sequencing Center for Infectious Disease"/>
            <person name="Wu L."/>
            <person name="Ma J."/>
        </authorList>
    </citation>
    <scope>NUCLEOTIDE SEQUENCE [LARGE SCALE GENOMIC DNA]</scope>
    <source>
        <strain evidence="3">NBRC 113072</strain>
    </source>
</reference>
<comment type="caution">
    <text evidence="2">The sequence shown here is derived from an EMBL/GenBank/DDBJ whole genome shotgun (WGS) entry which is preliminary data.</text>
</comment>
<feature type="transmembrane region" description="Helical" evidence="1">
    <location>
        <begin position="85"/>
        <end position="107"/>
    </location>
</feature>
<keyword evidence="3" id="KW-1185">Reference proteome</keyword>
<keyword evidence="1" id="KW-0472">Membrane</keyword>
<feature type="transmembrane region" description="Helical" evidence="1">
    <location>
        <begin position="119"/>
        <end position="147"/>
    </location>
</feature>
<protein>
    <recommendedName>
        <fullName evidence="4">ABC-2 family transporter protein</fullName>
    </recommendedName>
</protein>
<name>A0ABQ6INF1_9MICO</name>
<evidence type="ECO:0000256" key="1">
    <source>
        <dbReference type="SAM" id="Phobius"/>
    </source>
</evidence>
<organism evidence="2 3">
    <name type="scientific">Mobilicoccus caccae</name>
    <dbReference type="NCBI Taxonomy" id="1859295"/>
    <lineage>
        <taxon>Bacteria</taxon>
        <taxon>Bacillati</taxon>
        <taxon>Actinomycetota</taxon>
        <taxon>Actinomycetes</taxon>
        <taxon>Micrococcales</taxon>
        <taxon>Dermatophilaceae</taxon>
        <taxon>Mobilicoccus</taxon>
    </lineage>
</organism>
<sequence>MSATGSTSVPTSSRGRFLPTLATLSSGALGQLLWYAGVTTACVLAVFLIGRWQGWGLAGPGSTVDGVWLGVEARSTGVVVRGLTFLVPIGTGWGAVALAASLPWTLTRPLIELGVTRRVVAVATLGTLAAMLAFVVLVTALTAVVSAPTDPGFWWWTLVAATPALIALALAMLLVLVGATVCLRLSGWVLVLIFVALPLAALLVFSLPGLSIPLGAATAAVTAVVLVLVYLALMRRLPVP</sequence>
<dbReference type="EMBL" id="BSUO01000001">
    <property type="protein sequence ID" value="GMA39462.1"/>
    <property type="molecule type" value="Genomic_DNA"/>
</dbReference>
<dbReference type="RefSeq" id="WP_284303369.1">
    <property type="nucleotide sequence ID" value="NZ_BSUO01000001.1"/>
</dbReference>
<feature type="transmembrane region" description="Helical" evidence="1">
    <location>
        <begin position="32"/>
        <end position="52"/>
    </location>
</feature>
<dbReference type="Proteomes" id="UP001157126">
    <property type="component" value="Unassembled WGS sequence"/>
</dbReference>
<gene>
    <name evidence="2" type="ORF">GCM10025883_15070</name>
</gene>
<accession>A0ABQ6INF1</accession>
<evidence type="ECO:0000313" key="2">
    <source>
        <dbReference type="EMBL" id="GMA39462.1"/>
    </source>
</evidence>
<feature type="transmembrane region" description="Helical" evidence="1">
    <location>
        <begin position="188"/>
        <end position="208"/>
    </location>
</feature>